<keyword evidence="1" id="KW-1133">Transmembrane helix</keyword>
<sequence length="313" mass="34098">MERDAHYFVVGLFVIAMAVAGFLFAGLFYDDKAGRDFVSYDIHFDTPVDGLERGSEIRYMGIKVGEVTQVFLLPGGDARVGVRVRVEDYTPVNSATIATLRQQGLTGLPFINLTQNDKVGKPQPLVAAEGQALPVIFTEPSELDALVQKLPDLEKNLTVLLNSASEVLNKENRENVASLLKNLDTAVAGIPLLISSLQQTSTQLAELVDATNKAVSHSEQGITASMKDFQAALGTIRNTSQKLDTLLKDVDRVVVNNEGQVNELLGEGSENLRQLLNESRKTAVSIRQLSDRLGQNPSQIIYQPAPQGTELPR</sequence>
<dbReference type="PANTHER" id="PTHR36698:SF2">
    <property type="entry name" value="MCE_MLAD DOMAIN-CONTAINING PROTEIN"/>
    <property type="match status" value="1"/>
</dbReference>
<evidence type="ECO:0000259" key="2">
    <source>
        <dbReference type="Pfam" id="PF02470"/>
    </source>
</evidence>
<feature type="domain" description="Mce/MlaD" evidence="2">
    <location>
        <begin position="42"/>
        <end position="115"/>
    </location>
</feature>
<accession>A0ABX7WSK6</accession>
<dbReference type="RefSeq" id="WP_210222975.1">
    <property type="nucleotide sequence ID" value="NZ_CP072801.1"/>
</dbReference>
<keyword evidence="1" id="KW-0812">Transmembrane</keyword>
<evidence type="ECO:0000313" key="3">
    <source>
        <dbReference type="EMBL" id="QTR46645.1"/>
    </source>
</evidence>
<protein>
    <submittedName>
        <fullName evidence="3">MCE family protein</fullName>
    </submittedName>
</protein>
<evidence type="ECO:0000313" key="4">
    <source>
        <dbReference type="Proteomes" id="UP000672039"/>
    </source>
</evidence>
<dbReference type="EMBL" id="CP072801">
    <property type="protein sequence ID" value="QTR46645.1"/>
    <property type="molecule type" value="Genomic_DNA"/>
</dbReference>
<dbReference type="Pfam" id="PF02470">
    <property type="entry name" value="MlaD"/>
    <property type="match status" value="1"/>
</dbReference>
<dbReference type="PANTHER" id="PTHR36698">
    <property type="entry name" value="BLL5892 PROTEIN"/>
    <property type="match status" value="1"/>
</dbReference>
<dbReference type="InterPro" id="IPR003399">
    <property type="entry name" value="Mce/MlaD"/>
</dbReference>
<evidence type="ECO:0000256" key="1">
    <source>
        <dbReference type="SAM" id="Phobius"/>
    </source>
</evidence>
<name>A0ABX7WSK6_9GAMM</name>
<proteinExistence type="predicted"/>
<feature type="transmembrane region" description="Helical" evidence="1">
    <location>
        <begin position="6"/>
        <end position="29"/>
    </location>
</feature>
<organism evidence="3 4">
    <name type="scientific">Thiothrix litoralis</name>
    <dbReference type="NCBI Taxonomy" id="2891210"/>
    <lineage>
        <taxon>Bacteria</taxon>
        <taxon>Pseudomonadati</taxon>
        <taxon>Pseudomonadota</taxon>
        <taxon>Gammaproteobacteria</taxon>
        <taxon>Thiotrichales</taxon>
        <taxon>Thiotrichaceae</taxon>
        <taxon>Thiothrix</taxon>
    </lineage>
</organism>
<dbReference type="Proteomes" id="UP000672039">
    <property type="component" value="Chromosome"/>
</dbReference>
<gene>
    <name evidence="3" type="ORF">J9253_01415</name>
</gene>
<keyword evidence="1" id="KW-0472">Membrane</keyword>
<reference evidence="3 4" key="1">
    <citation type="submission" date="2021-04" db="EMBL/GenBank/DDBJ databases">
        <title>Genomics, taxonomy and metabolism of representatives of sulfur bacteria of the genus Thiothrix: Thiothrix fructosivorans QT, Thiothrix unzii A1T and three new species, Thiothrix subterranea sp. nov., Thiothrix litoralis sp. nov. and 'Candidatus Thiothrix anitrata' sp. nov.</title>
        <authorList>
            <person name="Ravin N.V."/>
            <person name="Smolyakov D."/>
            <person name="Rudenko T.S."/>
            <person name="Mardanov A.V."/>
            <person name="Beletsky A.V."/>
            <person name="Markov N.D."/>
            <person name="Fomenkov A.I."/>
            <person name="Roberts R.J."/>
            <person name="Karnachuk O.V."/>
            <person name="Novikov A."/>
            <person name="Grabovich M.Y."/>
        </authorList>
    </citation>
    <scope>NUCLEOTIDE SEQUENCE [LARGE SCALE GENOMIC DNA]</scope>
    <source>
        <strain evidence="3 4">AS</strain>
    </source>
</reference>
<keyword evidence="4" id="KW-1185">Reference proteome</keyword>